<dbReference type="AlphaFoldDB" id="A0A9W6UJX5"/>
<proteinExistence type="predicted"/>
<gene>
    <name evidence="2" type="ORF">Nans01_33140</name>
</gene>
<keyword evidence="1" id="KW-1133">Transmembrane helix</keyword>
<dbReference type="EMBL" id="BSQG01000005">
    <property type="protein sequence ID" value="GLU48963.1"/>
    <property type="molecule type" value="Genomic_DNA"/>
</dbReference>
<sequence length="142" mass="14510">MRYGRMWMEHQTDRAVVRVRTAGIAARSVSVPGATAVASGAALAASLAAGARTVVAQRVPARPRPMDDGALLATAVLTGLGALVVAVLLGFSLAGWMATTPHDAPAVVGGVAVGAAFLGLGYLVFASHRRRGETRHAKNRSA</sequence>
<feature type="transmembrane region" description="Helical" evidence="1">
    <location>
        <begin position="70"/>
        <end position="98"/>
    </location>
</feature>
<evidence type="ECO:0000313" key="3">
    <source>
        <dbReference type="Proteomes" id="UP001165092"/>
    </source>
</evidence>
<organism evidence="2 3">
    <name type="scientific">Nocardiopsis ansamitocini</name>
    <dbReference type="NCBI Taxonomy" id="1670832"/>
    <lineage>
        <taxon>Bacteria</taxon>
        <taxon>Bacillati</taxon>
        <taxon>Actinomycetota</taxon>
        <taxon>Actinomycetes</taxon>
        <taxon>Streptosporangiales</taxon>
        <taxon>Nocardiopsidaceae</taxon>
        <taxon>Nocardiopsis</taxon>
    </lineage>
</organism>
<dbReference type="Proteomes" id="UP001165092">
    <property type="component" value="Unassembled WGS sequence"/>
</dbReference>
<keyword evidence="1" id="KW-0812">Transmembrane</keyword>
<comment type="caution">
    <text evidence="2">The sequence shown here is derived from an EMBL/GenBank/DDBJ whole genome shotgun (WGS) entry which is preliminary data.</text>
</comment>
<evidence type="ECO:0000313" key="2">
    <source>
        <dbReference type="EMBL" id="GLU48963.1"/>
    </source>
</evidence>
<evidence type="ECO:0000256" key="1">
    <source>
        <dbReference type="SAM" id="Phobius"/>
    </source>
</evidence>
<reference evidence="2" key="1">
    <citation type="submission" date="2023-02" db="EMBL/GenBank/DDBJ databases">
        <title>Nocardiopsis ansamitocini NBRC 112285.</title>
        <authorList>
            <person name="Ichikawa N."/>
            <person name="Sato H."/>
            <person name="Tonouchi N."/>
        </authorList>
    </citation>
    <scope>NUCLEOTIDE SEQUENCE</scope>
    <source>
        <strain evidence="2">NBRC 112285</strain>
    </source>
</reference>
<protein>
    <recommendedName>
        <fullName evidence="4">Transmembrane protein</fullName>
    </recommendedName>
</protein>
<keyword evidence="3" id="KW-1185">Reference proteome</keyword>
<feature type="transmembrane region" description="Helical" evidence="1">
    <location>
        <begin position="104"/>
        <end position="125"/>
    </location>
</feature>
<name>A0A9W6UJX5_9ACTN</name>
<keyword evidence="1" id="KW-0472">Membrane</keyword>
<accession>A0A9W6UJX5</accession>
<evidence type="ECO:0008006" key="4">
    <source>
        <dbReference type="Google" id="ProtNLM"/>
    </source>
</evidence>